<gene>
    <name evidence="5" type="ORF">Acr_14g0010130</name>
</gene>
<comment type="caution">
    <text evidence="5">The sequence shown here is derived from an EMBL/GenBank/DDBJ whole genome shotgun (WGS) entry which is preliminary data.</text>
</comment>
<dbReference type="InterPro" id="IPR050951">
    <property type="entry name" value="Retrovirus_Pol_polyprotein"/>
</dbReference>
<dbReference type="EMBL" id="BJWL01000014">
    <property type="protein sequence ID" value="GFZ01378.1"/>
    <property type="molecule type" value="Genomic_DNA"/>
</dbReference>
<sequence length="785" mass="89018">MFKFSVGHKILKLEEIKNKEYCKYHNSWNHATNNCVVFRNDIQDRIDKGEFSFPNKVKAMGVDNDRFPSGLGINVVSGPFSDDESRAAENHRKETSYWNRLKTEKITLYVKHPSYCQECGHNIITCKSSIRSVVISYHEPSPKPRNQCQDDKGNRISVFDRLGPSKKELQKGIQSLRISAPVRGKPRTVKPPITPPNKWCKVEHPKCRLQRARQRVRRAAEKEEETKTGNLQEDSKQQEFERKPEGKPRAQSPAQKPAGSTKESRLIRDSDKLACNMVFALPESFRANVGQPSSIQGDVEKMGETPEIVQDVAEVKSSTPSIVILKEESEGCNRKSSIVASVIFKRPSADMVKHIRSLHITGHLDGIPVNRLLVDNGSAANLITLFMMSKLGKPEDLIASTASITDFTGVVTNSQCILIMNLKVGQTAFLASANHAEARLYNDEIGPIKIAGLDKNYPMTASPTSIKKDMALRAMIARLTAALLERKLRNLNEEESSALSADVIYEDLPEQDVIQLEELEPAPAKLDDLKAEVQDPLEEVNPGTPENPKLVYVNKLLPKDVKQEFVKLLFEFKVCFVWDYDEMPGLSRHLIEHELPIKEGFMSYKQPPRMMANEVILMAKEEIKRLLKAVLYIDDVVVKSNSYWEHLGELRQAFERIKIGIEVDKKNARAILEAKPSTSKKELQRFLGQLNFLRRFISNLVGRVQVFSELLKLKAKEQFKWEAYHQLLAFEEVKKYLAEPHVLTPPIKNKPLKLYISATEGSIGSLLAHDKEEGKEQTIYYLSRL</sequence>
<feature type="region of interest" description="Disordered" evidence="3">
    <location>
        <begin position="211"/>
        <end position="267"/>
    </location>
</feature>
<evidence type="ECO:0000256" key="3">
    <source>
        <dbReference type="SAM" id="MobiDB-lite"/>
    </source>
</evidence>
<proteinExistence type="predicted"/>
<feature type="coiled-coil region" evidence="2">
    <location>
        <begin position="474"/>
        <end position="501"/>
    </location>
</feature>
<evidence type="ECO:0000313" key="6">
    <source>
        <dbReference type="Proteomes" id="UP000585474"/>
    </source>
</evidence>
<dbReference type="PANTHER" id="PTHR37984">
    <property type="entry name" value="PROTEIN CBG26694"/>
    <property type="match status" value="1"/>
</dbReference>
<evidence type="ECO:0000256" key="2">
    <source>
        <dbReference type="SAM" id="Coils"/>
    </source>
</evidence>
<keyword evidence="1" id="KW-0511">Multifunctional enzyme</keyword>
<dbReference type="PANTHER" id="PTHR37984:SF5">
    <property type="entry name" value="PROTEIN NYNRIN-LIKE"/>
    <property type="match status" value="1"/>
</dbReference>
<evidence type="ECO:0000256" key="1">
    <source>
        <dbReference type="ARBA" id="ARBA00023268"/>
    </source>
</evidence>
<dbReference type="InterPro" id="IPR043128">
    <property type="entry name" value="Rev_trsase/Diguanyl_cyclase"/>
</dbReference>
<keyword evidence="2" id="KW-0175">Coiled coil</keyword>
<keyword evidence="6" id="KW-1185">Reference proteome</keyword>
<reference evidence="5 6" key="1">
    <citation type="submission" date="2019-07" db="EMBL/GenBank/DDBJ databases">
        <title>De Novo Assembly of kiwifruit Actinidia rufa.</title>
        <authorList>
            <person name="Sugita-Konishi S."/>
            <person name="Sato K."/>
            <person name="Mori E."/>
            <person name="Abe Y."/>
            <person name="Kisaki G."/>
            <person name="Hamano K."/>
            <person name="Suezawa K."/>
            <person name="Otani M."/>
            <person name="Fukuda T."/>
            <person name="Manabe T."/>
            <person name="Gomi K."/>
            <person name="Tabuchi M."/>
            <person name="Akimitsu K."/>
            <person name="Kataoka I."/>
        </authorList>
    </citation>
    <scope>NUCLEOTIDE SEQUENCE [LARGE SCALE GENOMIC DNA]</scope>
    <source>
        <strain evidence="6">cv. Fuchu</strain>
    </source>
</reference>
<evidence type="ECO:0000313" key="5">
    <source>
        <dbReference type="EMBL" id="GFZ01378.1"/>
    </source>
</evidence>
<dbReference type="Pfam" id="PF17919">
    <property type="entry name" value="RT_RNaseH_2"/>
    <property type="match status" value="1"/>
</dbReference>
<dbReference type="OrthoDB" id="1738459at2759"/>
<dbReference type="Proteomes" id="UP000585474">
    <property type="component" value="Unassembled WGS sequence"/>
</dbReference>
<feature type="compositionally biased region" description="Basic and acidic residues" evidence="3">
    <location>
        <begin position="218"/>
        <end position="248"/>
    </location>
</feature>
<evidence type="ECO:0000259" key="4">
    <source>
        <dbReference type="Pfam" id="PF17919"/>
    </source>
</evidence>
<dbReference type="GO" id="GO:0003824">
    <property type="term" value="F:catalytic activity"/>
    <property type="evidence" value="ECO:0007669"/>
    <property type="project" value="UniProtKB-KW"/>
</dbReference>
<accession>A0A7J0FTW9</accession>
<feature type="domain" description="Reverse transcriptase/retrotransposon-derived protein RNase H-like" evidence="4">
    <location>
        <begin position="727"/>
        <end position="784"/>
    </location>
</feature>
<protein>
    <recommendedName>
        <fullName evidence="4">Reverse transcriptase/retrotransposon-derived protein RNase H-like domain-containing protein</fullName>
    </recommendedName>
</protein>
<feature type="region of interest" description="Disordered" evidence="3">
    <location>
        <begin position="162"/>
        <end position="197"/>
    </location>
</feature>
<dbReference type="AlphaFoldDB" id="A0A7J0FTW9"/>
<name>A0A7J0FTW9_9ERIC</name>
<organism evidence="5 6">
    <name type="scientific">Actinidia rufa</name>
    <dbReference type="NCBI Taxonomy" id="165716"/>
    <lineage>
        <taxon>Eukaryota</taxon>
        <taxon>Viridiplantae</taxon>
        <taxon>Streptophyta</taxon>
        <taxon>Embryophyta</taxon>
        <taxon>Tracheophyta</taxon>
        <taxon>Spermatophyta</taxon>
        <taxon>Magnoliopsida</taxon>
        <taxon>eudicotyledons</taxon>
        <taxon>Gunneridae</taxon>
        <taxon>Pentapetalae</taxon>
        <taxon>asterids</taxon>
        <taxon>Ericales</taxon>
        <taxon>Actinidiaceae</taxon>
        <taxon>Actinidia</taxon>
    </lineage>
</organism>
<dbReference type="Gene3D" id="3.30.70.270">
    <property type="match status" value="1"/>
</dbReference>
<dbReference type="SUPFAM" id="SSF56672">
    <property type="entry name" value="DNA/RNA polymerases"/>
    <property type="match status" value="1"/>
</dbReference>
<dbReference type="InterPro" id="IPR043502">
    <property type="entry name" value="DNA/RNA_pol_sf"/>
</dbReference>
<dbReference type="InterPro" id="IPR041577">
    <property type="entry name" value="RT_RNaseH_2"/>
</dbReference>